<sequence>EIDQAVKVMEELQGSSLSSSDRGGMHIEYARSRMRKKR</sequence>
<name>A0A2K3K714_TRIPR</name>
<proteinExistence type="predicted"/>
<accession>A0A2K3K714</accession>
<reference evidence="2 4" key="2">
    <citation type="journal article" date="2017" name="Front. Plant Sci.">
        <title>Gene Classification and Mining of Molecular Markers Useful in Red Clover (Trifolium pratense) Breeding.</title>
        <authorList>
            <person name="Istvanek J."/>
            <person name="Dluhosova J."/>
            <person name="Dluhos P."/>
            <person name="Patkova L."/>
            <person name="Nedelnik J."/>
            <person name="Repkova J."/>
        </authorList>
    </citation>
    <scope>NUCLEOTIDE SEQUENCE [LARGE SCALE GENOMIC DNA]</scope>
    <source>
        <strain evidence="4">cv. Tatra</strain>
        <tissue evidence="2">Young leaves</tissue>
    </source>
</reference>
<evidence type="ECO:0000313" key="2">
    <source>
        <dbReference type="EMBL" id="PNX62085.1"/>
    </source>
</evidence>
<keyword evidence="2" id="KW-0687">Ribonucleoprotein</keyword>
<reference evidence="2 4" key="1">
    <citation type="journal article" date="2014" name="Am. J. Bot.">
        <title>Genome assembly and annotation for red clover (Trifolium pratense; Fabaceae).</title>
        <authorList>
            <person name="Istvanek J."/>
            <person name="Jaros M."/>
            <person name="Krenek A."/>
            <person name="Repkova J."/>
        </authorList>
    </citation>
    <scope>NUCLEOTIDE SEQUENCE [LARGE SCALE GENOMIC DNA]</scope>
    <source>
        <strain evidence="4">cv. Tatra</strain>
        <tissue evidence="2">Young leaves</tissue>
    </source>
</reference>
<evidence type="ECO:0000313" key="4">
    <source>
        <dbReference type="Proteomes" id="UP000236291"/>
    </source>
</evidence>
<comment type="caution">
    <text evidence="2">The sequence shown here is derived from an EMBL/GenBank/DDBJ whole genome shotgun (WGS) entry which is preliminary data.</text>
</comment>
<organism evidence="2 4">
    <name type="scientific">Trifolium pratense</name>
    <name type="common">Red clover</name>
    <dbReference type="NCBI Taxonomy" id="57577"/>
    <lineage>
        <taxon>Eukaryota</taxon>
        <taxon>Viridiplantae</taxon>
        <taxon>Streptophyta</taxon>
        <taxon>Embryophyta</taxon>
        <taxon>Tracheophyta</taxon>
        <taxon>Spermatophyta</taxon>
        <taxon>Magnoliopsida</taxon>
        <taxon>eudicotyledons</taxon>
        <taxon>Gunneridae</taxon>
        <taxon>Pentapetalae</taxon>
        <taxon>rosids</taxon>
        <taxon>fabids</taxon>
        <taxon>Fabales</taxon>
        <taxon>Fabaceae</taxon>
        <taxon>Papilionoideae</taxon>
        <taxon>50 kb inversion clade</taxon>
        <taxon>NPAAA clade</taxon>
        <taxon>Hologalegina</taxon>
        <taxon>IRL clade</taxon>
        <taxon>Trifolieae</taxon>
        <taxon>Trifolium</taxon>
    </lineage>
</organism>
<dbReference type="Proteomes" id="UP000236291">
    <property type="component" value="Unassembled WGS sequence"/>
</dbReference>
<feature type="non-terminal residue" evidence="2">
    <location>
        <position position="1"/>
    </location>
</feature>
<dbReference type="EMBL" id="ASHM01061256">
    <property type="protein sequence ID" value="PNX89911.1"/>
    <property type="molecule type" value="Genomic_DNA"/>
</dbReference>
<evidence type="ECO:0000256" key="1">
    <source>
        <dbReference type="SAM" id="MobiDB-lite"/>
    </source>
</evidence>
<protein>
    <submittedName>
        <fullName evidence="2">U2 small nuclear ribonucleoprotein B</fullName>
    </submittedName>
</protein>
<dbReference type="AlphaFoldDB" id="A0A2K3K714"/>
<dbReference type="EMBL" id="ASHM01086772">
    <property type="protein sequence ID" value="PNX62085.1"/>
    <property type="molecule type" value="Genomic_DNA"/>
</dbReference>
<evidence type="ECO:0000313" key="3">
    <source>
        <dbReference type="EMBL" id="PNX89911.1"/>
    </source>
</evidence>
<feature type="region of interest" description="Disordered" evidence="1">
    <location>
        <begin position="13"/>
        <end position="38"/>
    </location>
</feature>
<dbReference type="GO" id="GO:1990904">
    <property type="term" value="C:ribonucleoprotein complex"/>
    <property type="evidence" value="ECO:0007669"/>
    <property type="project" value="UniProtKB-KW"/>
</dbReference>
<gene>
    <name evidence="3" type="ORF">L195_g046034</name>
    <name evidence="2" type="ORF">L195_g052792</name>
</gene>